<protein>
    <recommendedName>
        <fullName evidence="7">DUF4371 domain-containing protein</fullName>
    </recommendedName>
</protein>
<evidence type="ECO:0000313" key="6">
    <source>
        <dbReference type="Proteomes" id="UP001529510"/>
    </source>
</evidence>
<dbReference type="InterPro" id="IPR012337">
    <property type="entry name" value="RNaseH-like_sf"/>
</dbReference>
<evidence type="ECO:0000313" key="1">
    <source>
        <dbReference type="EMBL" id="KAL0151626.1"/>
    </source>
</evidence>
<dbReference type="EMBL" id="JAMKFB020000233">
    <property type="protein sequence ID" value="KAL0151627.1"/>
    <property type="molecule type" value="Genomic_DNA"/>
</dbReference>
<dbReference type="Proteomes" id="UP001529510">
    <property type="component" value="Unassembled WGS sequence"/>
</dbReference>
<dbReference type="AlphaFoldDB" id="A0ABD0MRK7"/>
<name>A0ABD0MRK7_CIRMR</name>
<accession>A0ABD0MRK7</accession>
<dbReference type="SUPFAM" id="SSF53098">
    <property type="entry name" value="Ribonuclease H-like"/>
    <property type="match status" value="1"/>
</dbReference>
<proteinExistence type="predicted"/>
<evidence type="ECO:0008006" key="7">
    <source>
        <dbReference type="Google" id="ProtNLM"/>
    </source>
</evidence>
<evidence type="ECO:0000313" key="3">
    <source>
        <dbReference type="EMBL" id="KAL0151628.1"/>
    </source>
</evidence>
<dbReference type="EMBL" id="JAMKFB020000054">
    <property type="protein sequence ID" value="KAL0153996.1"/>
    <property type="molecule type" value="Genomic_DNA"/>
</dbReference>
<dbReference type="PANTHER" id="PTHR37162">
    <property type="entry name" value="HAT FAMILY DIMERISATION DOMAINCONTAINING PROTEIN-RELATED"/>
    <property type="match status" value="1"/>
</dbReference>
<evidence type="ECO:0000313" key="4">
    <source>
        <dbReference type="EMBL" id="KAL0151629.1"/>
    </source>
</evidence>
<dbReference type="EMBL" id="JAMKFB020000233">
    <property type="protein sequence ID" value="KAL0151628.1"/>
    <property type="molecule type" value="Genomic_DNA"/>
</dbReference>
<dbReference type="EMBL" id="JAMKFB020000233">
    <property type="protein sequence ID" value="KAL0151629.1"/>
    <property type="molecule type" value="Genomic_DNA"/>
</dbReference>
<organism evidence="4 6">
    <name type="scientific">Cirrhinus mrigala</name>
    <name type="common">Mrigala</name>
    <dbReference type="NCBI Taxonomy" id="683832"/>
    <lineage>
        <taxon>Eukaryota</taxon>
        <taxon>Metazoa</taxon>
        <taxon>Chordata</taxon>
        <taxon>Craniata</taxon>
        <taxon>Vertebrata</taxon>
        <taxon>Euteleostomi</taxon>
        <taxon>Actinopterygii</taxon>
        <taxon>Neopterygii</taxon>
        <taxon>Teleostei</taxon>
        <taxon>Ostariophysi</taxon>
        <taxon>Cypriniformes</taxon>
        <taxon>Cyprinidae</taxon>
        <taxon>Labeoninae</taxon>
        <taxon>Labeonini</taxon>
        <taxon>Cirrhinus</taxon>
    </lineage>
</organism>
<gene>
    <name evidence="5" type="ORF">M9458_050698</name>
    <name evidence="1" type="ORF">M9458_053027</name>
    <name evidence="2" type="ORF">M9458_053028</name>
    <name evidence="3" type="ORF">M9458_053029</name>
    <name evidence="4" type="ORF">M9458_053030</name>
</gene>
<reference evidence="4 6" key="1">
    <citation type="submission" date="2024-05" db="EMBL/GenBank/DDBJ databases">
        <title>Genome sequencing and assembly of Indian major carp, Cirrhinus mrigala (Hamilton, 1822).</title>
        <authorList>
            <person name="Mohindra V."/>
            <person name="Chowdhury L.M."/>
            <person name="Lal K."/>
            <person name="Jena J.K."/>
        </authorList>
    </citation>
    <scope>NUCLEOTIDE SEQUENCE [LARGE SCALE GENOMIC DNA]</scope>
    <source>
        <strain evidence="4">CM1030</strain>
        <tissue evidence="4">Blood</tissue>
    </source>
</reference>
<evidence type="ECO:0000313" key="2">
    <source>
        <dbReference type="EMBL" id="KAL0151627.1"/>
    </source>
</evidence>
<keyword evidence="6" id="KW-1185">Reference proteome</keyword>
<dbReference type="PANTHER" id="PTHR37162:SF1">
    <property type="entry name" value="BED-TYPE DOMAIN-CONTAINING PROTEIN"/>
    <property type="match status" value="1"/>
</dbReference>
<evidence type="ECO:0000313" key="5">
    <source>
        <dbReference type="EMBL" id="KAL0153996.1"/>
    </source>
</evidence>
<dbReference type="EMBL" id="JAMKFB020000233">
    <property type="protein sequence ID" value="KAL0151626.1"/>
    <property type="molecule type" value="Genomic_DNA"/>
</dbReference>
<comment type="caution">
    <text evidence="4">The sequence shown here is derived from an EMBL/GenBank/DDBJ whole genome shotgun (WGS) entry which is preliminary data.</text>
</comment>
<sequence length="323" mass="36163">MTPKLVASIVTEIRAQLNDLKEHGATKKHKSRCVPSVKSFAVPRGSAAGQKTIQDDQKRCELRIATYVACHTSVNAVDDLSDIIQDEVGAFKMHRTKCTAVIKSVLAPHFREELREDIGESPYSLYLDETTDISVNKLLCICVKYRSVKHRKFVSTYLGLVELLDCNANGISDAVVAFLREYGLDIKNLVGIATDGASVMVGKNHSVFTLLKELQPSLQLIRCVCHSLDIVANKAMQLLPSSMEYMIRETYNWFAHSAKRQGDYKAVYETLNDGGCPLKFISPSSTRWLVISDCIERILDQEDALKIHFSLVSDAEHCYSFPR</sequence>